<name>A0A4R6LZW1_9FIRM</name>
<dbReference type="InterPro" id="IPR001387">
    <property type="entry name" value="Cro/C1-type_HTH"/>
</dbReference>
<dbReference type="SUPFAM" id="SSF47413">
    <property type="entry name" value="lambda repressor-like DNA-binding domains"/>
    <property type="match status" value="1"/>
</dbReference>
<dbReference type="InterPro" id="IPR003607">
    <property type="entry name" value="HD/PDEase_dom"/>
</dbReference>
<evidence type="ECO:0000313" key="4">
    <source>
        <dbReference type="Proteomes" id="UP000295064"/>
    </source>
</evidence>
<dbReference type="Pfam" id="PF01381">
    <property type="entry name" value="HTH_3"/>
    <property type="match status" value="1"/>
</dbReference>
<dbReference type="PANTHER" id="PTHR43155:SF2">
    <property type="entry name" value="CYCLIC DI-GMP PHOSPHODIESTERASE PA4108"/>
    <property type="match status" value="1"/>
</dbReference>
<feature type="domain" description="HTH cro/C1-type" evidence="1">
    <location>
        <begin position="8"/>
        <end position="62"/>
    </location>
</feature>
<dbReference type="RefSeq" id="WP_133514023.1">
    <property type="nucleotide sequence ID" value="NZ_SNWX01000003.1"/>
</dbReference>
<evidence type="ECO:0000313" key="3">
    <source>
        <dbReference type="EMBL" id="TDO94383.1"/>
    </source>
</evidence>
<dbReference type="InterPro" id="IPR006675">
    <property type="entry name" value="HDIG_dom"/>
</dbReference>
<dbReference type="NCBIfam" id="TIGR00277">
    <property type="entry name" value="HDIG"/>
    <property type="match status" value="1"/>
</dbReference>
<evidence type="ECO:0000259" key="1">
    <source>
        <dbReference type="PROSITE" id="PS50943"/>
    </source>
</evidence>
<gene>
    <name evidence="3" type="ORF">DFR79_10361</name>
</gene>
<protein>
    <submittedName>
        <fullName evidence="3">Putative nucleotidyltransferase with HDIG domain</fullName>
    </submittedName>
</protein>
<dbReference type="SMART" id="SM00530">
    <property type="entry name" value="HTH_XRE"/>
    <property type="match status" value="1"/>
</dbReference>
<dbReference type="GO" id="GO:0016740">
    <property type="term" value="F:transferase activity"/>
    <property type="evidence" value="ECO:0007669"/>
    <property type="project" value="UniProtKB-KW"/>
</dbReference>
<dbReference type="InterPro" id="IPR037522">
    <property type="entry name" value="HD_GYP_dom"/>
</dbReference>
<dbReference type="SUPFAM" id="SSF109604">
    <property type="entry name" value="HD-domain/PDEase-like"/>
    <property type="match status" value="1"/>
</dbReference>
<dbReference type="GO" id="GO:0003677">
    <property type="term" value="F:DNA binding"/>
    <property type="evidence" value="ECO:0007669"/>
    <property type="project" value="InterPro"/>
</dbReference>
<dbReference type="SMART" id="SM00471">
    <property type="entry name" value="HDc"/>
    <property type="match status" value="1"/>
</dbReference>
<dbReference type="Pfam" id="PF13487">
    <property type="entry name" value="HD_5"/>
    <property type="match status" value="1"/>
</dbReference>
<comment type="caution">
    <text evidence="3">The sequence shown here is derived from an EMBL/GenBank/DDBJ whole genome shotgun (WGS) entry which is preliminary data.</text>
</comment>
<dbReference type="Gene3D" id="1.10.260.40">
    <property type="entry name" value="lambda repressor-like DNA-binding domains"/>
    <property type="match status" value="1"/>
</dbReference>
<dbReference type="AlphaFoldDB" id="A0A4R6LZW1"/>
<dbReference type="PROSITE" id="PS51832">
    <property type="entry name" value="HD_GYP"/>
    <property type="match status" value="1"/>
</dbReference>
<dbReference type="EMBL" id="SNWX01000003">
    <property type="protein sequence ID" value="TDO94383.1"/>
    <property type="molecule type" value="Genomic_DNA"/>
</dbReference>
<organism evidence="3 4">
    <name type="scientific">Halanaerobium saccharolyticum</name>
    <dbReference type="NCBI Taxonomy" id="43595"/>
    <lineage>
        <taxon>Bacteria</taxon>
        <taxon>Bacillati</taxon>
        <taxon>Bacillota</taxon>
        <taxon>Clostridia</taxon>
        <taxon>Halanaerobiales</taxon>
        <taxon>Halanaerobiaceae</taxon>
        <taxon>Halanaerobium</taxon>
    </lineage>
</organism>
<dbReference type="Proteomes" id="UP000295064">
    <property type="component" value="Unassembled WGS sequence"/>
</dbReference>
<dbReference type="PANTHER" id="PTHR43155">
    <property type="entry name" value="CYCLIC DI-GMP PHOSPHODIESTERASE PA4108-RELATED"/>
    <property type="match status" value="1"/>
</dbReference>
<evidence type="ECO:0000259" key="2">
    <source>
        <dbReference type="PROSITE" id="PS51832"/>
    </source>
</evidence>
<dbReference type="PROSITE" id="PS50943">
    <property type="entry name" value="HTH_CROC1"/>
    <property type="match status" value="1"/>
</dbReference>
<proteinExistence type="predicted"/>
<reference evidence="3 4" key="1">
    <citation type="submission" date="2019-03" db="EMBL/GenBank/DDBJ databases">
        <title>Subsurface microbial communities from deep shales in Ohio and West Virginia, USA.</title>
        <authorList>
            <person name="Wrighton K."/>
        </authorList>
    </citation>
    <scope>NUCLEOTIDE SEQUENCE [LARGE SCALE GENOMIC DNA]</scope>
    <source>
        <strain evidence="3 4">MA284_T2</strain>
    </source>
</reference>
<dbReference type="InterPro" id="IPR010982">
    <property type="entry name" value="Lambda_DNA-bd_dom_sf"/>
</dbReference>
<dbReference type="Gene3D" id="1.10.3210.10">
    <property type="entry name" value="Hypothetical protein af1432"/>
    <property type="match status" value="1"/>
</dbReference>
<dbReference type="CDD" id="cd00093">
    <property type="entry name" value="HTH_XRE"/>
    <property type="match status" value="1"/>
</dbReference>
<dbReference type="CDD" id="cd00077">
    <property type="entry name" value="HDc"/>
    <property type="match status" value="1"/>
</dbReference>
<feature type="domain" description="HD-GYP" evidence="2">
    <location>
        <begin position="74"/>
        <end position="267"/>
    </location>
</feature>
<sequence>MSNFKDRLRTLRKNMDLTQDKLADKLNYSRSTIAQYERGIRIPSNNFLIEVANFFEVSLDYLMGLKNVETRKKNNKLNESLIYALSKMHSTKIFYKNFFSQNVAALALEIGKFLSLSSKNLELLNIAALLHDIGEIYLPSEIINKNRKLTEAEFKLIETHPKLSYDLLKDVKFDPKIKNIILQHHEKVDGSGYPEGLKGKMILKEAKIITAADSIIAMLSERPYRKAYSKKEALRILAKNKNIKYDPEIVEICIEVFKNNIFSLIND</sequence>
<accession>A0A4R6LZW1</accession>
<keyword evidence="3" id="KW-0808">Transferase</keyword>
<dbReference type="OrthoDB" id="9798833at2"/>